<evidence type="ECO:0000256" key="1">
    <source>
        <dbReference type="SAM" id="MobiDB-lite"/>
    </source>
</evidence>
<protein>
    <submittedName>
        <fullName evidence="2">Uncharacterized protein</fullName>
    </submittedName>
</protein>
<keyword evidence="3" id="KW-1185">Reference proteome</keyword>
<feature type="compositionally biased region" description="Low complexity" evidence="1">
    <location>
        <begin position="89"/>
        <end position="98"/>
    </location>
</feature>
<name>A0ABV8QU83_9BACT</name>
<reference evidence="3" key="1">
    <citation type="journal article" date="2019" name="Int. J. Syst. Evol. Microbiol.">
        <title>The Global Catalogue of Microorganisms (GCM) 10K type strain sequencing project: providing services to taxonomists for standard genome sequencing and annotation.</title>
        <authorList>
            <consortium name="The Broad Institute Genomics Platform"/>
            <consortium name="The Broad Institute Genome Sequencing Center for Infectious Disease"/>
            <person name="Wu L."/>
            <person name="Ma J."/>
        </authorList>
    </citation>
    <scope>NUCLEOTIDE SEQUENCE [LARGE SCALE GENOMIC DNA]</scope>
    <source>
        <strain evidence="3">CECT 8289</strain>
    </source>
</reference>
<feature type="compositionally biased region" description="Basic and acidic residues" evidence="1">
    <location>
        <begin position="42"/>
        <end position="54"/>
    </location>
</feature>
<dbReference type="RefSeq" id="WP_379707906.1">
    <property type="nucleotide sequence ID" value="NZ_JBHSCZ010000001.1"/>
</dbReference>
<feature type="compositionally biased region" description="Polar residues" evidence="1">
    <location>
        <begin position="100"/>
        <end position="113"/>
    </location>
</feature>
<gene>
    <name evidence="2" type="ORF">ACFOWM_06255</name>
</gene>
<feature type="region of interest" description="Disordered" evidence="1">
    <location>
        <begin position="42"/>
        <end position="137"/>
    </location>
</feature>
<organism evidence="2 3">
    <name type="scientific">Ferruginibacter yonginensis</name>
    <dbReference type="NCBI Taxonomy" id="1310416"/>
    <lineage>
        <taxon>Bacteria</taxon>
        <taxon>Pseudomonadati</taxon>
        <taxon>Bacteroidota</taxon>
        <taxon>Chitinophagia</taxon>
        <taxon>Chitinophagales</taxon>
        <taxon>Chitinophagaceae</taxon>
        <taxon>Ferruginibacter</taxon>
    </lineage>
</organism>
<accession>A0ABV8QU83</accession>
<dbReference type="Proteomes" id="UP001595907">
    <property type="component" value="Unassembled WGS sequence"/>
</dbReference>
<comment type="caution">
    <text evidence="2">The sequence shown here is derived from an EMBL/GenBank/DDBJ whole genome shotgun (WGS) entry which is preliminary data.</text>
</comment>
<evidence type="ECO:0000313" key="3">
    <source>
        <dbReference type="Proteomes" id="UP001595907"/>
    </source>
</evidence>
<proteinExistence type="predicted"/>
<evidence type="ECO:0000313" key="2">
    <source>
        <dbReference type="EMBL" id="MFC4262469.1"/>
    </source>
</evidence>
<sequence>MDAKTYLKENPRCDVIHSTSDGNLFYVHCDAVNHAKTLEDKTVVTERQQPKTESNKPVVASNKTVDKKNAEAEKSAEAAKAAEAEKAAEAANATGENATPADNVNEDATNTNVPAIAAVNKPTAAAKKGANKKASTK</sequence>
<dbReference type="EMBL" id="JBHSCZ010000001">
    <property type="protein sequence ID" value="MFC4262469.1"/>
    <property type="molecule type" value="Genomic_DNA"/>
</dbReference>
<feature type="compositionally biased region" description="Basic and acidic residues" evidence="1">
    <location>
        <begin position="64"/>
        <end position="88"/>
    </location>
</feature>